<sequence length="163" mass="18050">MSNFGLASDAGEGWGHGRRRDAVRALIMEDDRLLCIKKDRPEVGVYYALPGGAHEPNETLEETLRRECEEELGTSVADLGLLCVREYVSANHEYSHIEKAVHGVGFIYACRLQRQGAAPGGGHADEGQIGSEWLPVRDVIATVEHSYFSERARKYVFPQAFGC</sequence>
<dbReference type="Proteomes" id="UP000315377">
    <property type="component" value="Chromosome"/>
</dbReference>
<dbReference type="PROSITE" id="PS51462">
    <property type="entry name" value="NUDIX"/>
    <property type="match status" value="1"/>
</dbReference>
<dbReference type="InterPro" id="IPR000086">
    <property type="entry name" value="NUDIX_hydrolase_dom"/>
</dbReference>
<evidence type="ECO:0000256" key="2">
    <source>
        <dbReference type="ARBA" id="ARBA00022801"/>
    </source>
</evidence>
<dbReference type="Pfam" id="PF00293">
    <property type="entry name" value="NUDIX"/>
    <property type="match status" value="1"/>
</dbReference>
<evidence type="ECO:0000259" key="3">
    <source>
        <dbReference type="PROSITE" id="PS51462"/>
    </source>
</evidence>
<keyword evidence="2" id="KW-0378">Hydrolase</keyword>
<dbReference type="InterPro" id="IPR015797">
    <property type="entry name" value="NUDIX_hydrolase-like_dom_sf"/>
</dbReference>
<name>A0AAP9IZQ8_PANTH</name>
<feature type="domain" description="Nudix hydrolase" evidence="3">
    <location>
        <begin position="18"/>
        <end position="158"/>
    </location>
</feature>
<comment type="cofactor">
    <cofactor evidence="1">
        <name>Mg(2+)</name>
        <dbReference type="ChEBI" id="CHEBI:18420"/>
    </cofactor>
</comment>
<evidence type="ECO:0000256" key="1">
    <source>
        <dbReference type="ARBA" id="ARBA00001946"/>
    </source>
</evidence>
<dbReference type="SUPFAM" id="SSF55811">
    <property type="entry name" value="Nudix"/>
    <property type="match status" value="1"/>
</dbReference>
<organism evidence="4 5">
    <name type="scientific">Paenibacillus thiaminolyticus</name>
    <name type="common">Bacillus thiaminolyticus</name>
    <dbReference type="NCBI Taxonomy" id="49283"/>
    <lineage>
        <taxon>Bacteria</taxon>
        <taxon>Bacillati</taxon>
        <taxon>Bacillota</taxon>
        <taxon>Bacilli</taxon>
        <taxon>Bacillales</taxon>
        <taxon>Paenibacillaceae</taxon>
        <taxon>Paenibacillus</taxon>
    </lineage>
</organism>
<proteinExistence type="predicted"/>
<dbReference type="AlphaFoldDB" id="A0AAP9IZQ8"/>
<dbReference type="PANTHER" id="PTHR43046:SF14">
    <property type="entry name" value="MUTT_NUDIX FAMILY PROTEIN"/>
    <property type="match status" value="1"/>
</dbReference>
<protein>
    <submittedName>
        <fullName evidence="4">NUDIX domain-containing protein</fullName>
    </submittedName>
</protein>
<gene>
    <name evidence="4" type="ORF">FLT43_04050</name>
</gene>
<reference evidence="4 5" key="1">
    <citation type="submission" date="2019-07" db="EMBL/GenBank/DDBJ databases">
        <title>Paenibacillus thiaminolyticus NRRL B-4156.</title>
        <authorList>
            <person name="Hehnly C."/>
            <person name="Zhang L."/>
        </authorList>
    </citation>
    <scope>NUCLEOTIDE SEQUENCE [LARGE SCALE GENOMIC DNA]</scope>
    <source>
        <strain evidence="4 5">NRRL B-4156</strain>
    </source>
</reference>
<evidence type="ECO:0000313" key="4">
    <source>
        <dbReference type="EMBL" id="QDM42756.1"/>
    </source>
</evidence>
<dbReference type="GO" id="GO:0016787">
    <property type="term" value="F:hydrolase activity"/>
    <property type="evidence" value="ECO:0007669"/>
    <property type="project" value="UniProtKB-KW"/>
</dbReference>
<dbReference type="PANTHER" id="PTHR43046">
    <property type="entry name" value="GDP-MANNOSE MANNOSYL HYDROLASE"/>
    <property type="match status" value="1"/>
</dbReference>
<dbReference type="EMBL" id="CP041405">
    <property type="protein sequence ID" value="QDM42756.1"/>
    <property type="molecule type" value="Genomic_DNA"/>
</dbReference>
<dbReference type="Gene3D" id="3.90.79.10">
    <property type="entry name" value="Nucleoside Triphosphate Pyrophosphohydrolase"/>
    <property type="match status" value="1"/>
</dbReference>
<accession>A0AAP9IZQ8</accession>
<evidence type="ECO:0000313" key="5">
    <source>
        <dbReference type="Proteomes" id="UP000315377"/>
    </source>
</evidence>